<evidence type="ECO:0000256" key="1">
    <source>
        <dbReference type="ARBA" id="ARBA00008164"/>
    </source>
</evidence>
<organism evidence="4 5">
    <name type="scientific">Metallumcola ferriviriculae</name>
    <dbReference type="NCBI Taxonomy" id="3039180"/>
    <lineage>
        <taxon>Bacteria</taxon>
        <taxon>Bacillati</taxon>
        <taxon>Bacillota</taxon>
        <taxon>Clostridia</taxon>
        <taxon>Neomoorellales</taxon>
        <taxon>Desulfitibacteraceae</taxon>
        <taxon>Metallumcola</taxon>
    </lineage>
</organism>
<dbReference type="Gene3D" id="3.30.479.30">
    <property type="entry name" value="Band 7 domain"/>
    <property type="match status" value="1"/>
</dbReference>
<evidence type="ECO:0000313" key="5">
    <source>
        <dbReference type="Proteomes" id="UP001329915"/>
    </source>
</evidence>
<accession>A0AAU0UKI0</accession>
<dbReference type="InterPro" id="IPR001107">
    <property type="entry name" value="Band_7"/>
</dbReference>
<dbReference type="KEGG" id="dbc:MFMK1_001669"/>
<dbReference type="SUPFAM" id="SSF117892">
    <property type="entry name" value="Band 7/SPFH domain"/>
    <property type="match status" value="1"/>
</dbReference>
<gene>
    <name evidence="4" type="ORF">MFMK1_001669</name>
</gene>
<dbReference type="AlphaFoldDB" id="A0AAU0UKI0"/>
<comment type="similarity">
    <text evidence="1">Belongs to the band 7/mec-2 family.</text>
</comment>
<feature type="domain" description="Band 7" evidence="3">
    <location>
        <begin position="62"/>
        <end position="220"/>
    </location>
</feature>
<dbReference type="PANTHER" id="PTHR10264:SF19">
    <property type="entry name" value="AT06885P-RELATED"/>
    <property type="match status" value="1"/>
</dbReference>
<dbReference type="Pfam" id="PF01145">
    <property type="entry name" value="Band_7"/>
    <property type="match status" value="1"/>
</dbReference>
<keyword evidence="5" id="KW-1185">Reference proteome</keyword>
<proteinExistence type="inferred from homology"/>
<dbReference type="CDD" id="cd13775">
    <property type="entry name" value="SPFH_eoslipins_u3"/>
    <property type="match status" value="1"/>
</dbReference>
<dbReference type="Proteomes" id="UP001329915">
    <property type="component" value="Chromosome"/>
</dbReference>
<feature type="transmembrane region" description="Helical" evidence="2">
    <location>
        <begin position="24"/>
        <end position="43"/>
    </location>
</feature>
<sequence length="315" mass="33730">MSPTTPTPEMPEIPGERPDGNLKGAAIAALIIIGGLAVLAGIYTTNLVLIAATTLALILALASVRIAAQWQKVIILRLGKYHNTAGPGMFFLMPFVDSVAYWIDQRVMITCFNAEQTLTKDTVPVDVDAVMFWVVWDPEKAALEVADYKSAVSWASQTALREVIGRTPLAEMLAARESIDEELVKLIDRRTEPWGISVQAVEIRDVVIPTNLQEAMSREAQADRERKARIILGNAELEIASSFAEASKVYMGNNTALQLRAMNILYEGLKEKGALVVVPSSAVETMGLGAVSGLASLAGEQAGNAAGKLPQGEGG</sequence>
<keyword evidence="2" id="KW-1133">Transmembrane helix</keyword>
<dbReference type="InterPro" id="IPR001972">
    <property type="entry name" value="Stomatin_HflK_fam"/>
</dbReference>
<dbReference type="GO" id="GO:0005886">
    <property type="term" value="C:plasma membrane"/>
    <property type="evidence" value="ECO:0007669"/>
    <property type="project" value="InterPro"/>
</dbReference>
<evidence type="ECO:0000313" key="4">
    <source>
        <dbReference type="EMBL" id="WRO21848.1"/>
    </source>
</evidence>
<reference evidence="4 5" key="1">
    <citation type="submission" date="2023-04" db="EMBL/GenBank/DDBJ databases">
        <authorList>
            <person name="Hsu D."/>
        </authorList>
    </citation>
    <scope>NUCLEOTIDE SEQUENCE [LARGE SCALE GENOMIC DNA]</scope>
    <source>
        <strain evidence="4 5">MK1</strain>
    </source>
</reference>
<protein>
    <submittedName>
        <fullName evidence="4">Slipin family protein</fullName>
    </submittedName>
</protein>
<keyword evidence="2" id="KW-0812">Transmembrane</keyword>
<keyword evidence="2" id="KW-0472">Membrane</keyword>
<dbReference type="SMART" id="SM00244">
    <property type="entry name" value="PHB"/>
    <property type="match status" value="1"/>
</dbReference>
<feature type="transmembrane region" description="Helical" evidence="2">
    <location>
        <begin position="49"/>
        <end position="68"/>
    </location>
</feature>
<name>A0AAU0UKI0_9FIRM</name>
<dbReference type="RefSeq" id="WP_366924676.1">
    <property type="nucleotide sequence ID" value="NZ_CP121694.1"/>
</dbReference>
<evidence type="ECO:0000259" key="3">
    <source>
        <dbReference type="SMART" id="SM00244"/>
    </source>
</evidence>
<dbReference type="GO" id="GO:0098552">
    <property type="term" value="C:side of membrane"/>
    <property type="evidence" value="ECO:0007669"/>
    <property type="project" value="UniProtKB-ARBA"/>
</dbReference>
<dbReference type="EMBL" id="CP121694">
    <property type="protein sequence ID" value="WRO21848.1"/>
    <property type="molecule type" value="Genomic_DNA"/>
</dbReference>
<dbReference type="PRINTS" id="PR00721">
    <property type="entry name" value="STOMATIN"/>
</dbReference>
<evidence type="ECO:0000256" key="2">
    <source>
        <dbReference type="SAM" id="Phobius"/>
    </source>
</evidence>
<dbReference type="InterPro" id="IPR036013">
    <property type="entry name" value="Band_7/SPFH_dom_sf"/>
</dbReference>
<dbReference type="Gene3D" id="6.10.250.2090">
    <property type="match status" value="1"/>
</dbReference>
<dbReference type="PANTHER" id="PTHR10264">
    <property type="entry name" value="BAND 7 PROTEIN-RELATED"/>
    <property type="match status" value="1"/>
</dbReference>
<dbReference type="FunFam" id="3.30.479.30:FF:000004">
    <property type="entry name" value="Putative membrane protease family, stomatin"/>
    <property type="match status" value="1"/>
</dbReference>
<dbReference type="InterPro" id="IPR043202">
    <property type="entry name" value="Band-7_stomatin-like"/>
</dbReference>